<feature type="non-terminal residue" evidence="2">
    <location>
        <position position="1"/>
    </location>
</feature>
<dbReference type="Pfam" id="PF12762">
    <property type="entry name" value="DDE_Tnp_IS1595"/>
    <property type="match status" value="1"/>
</dbReference>
<organism evidence="2 3">
    <name type="scientific">Toxocara canis</name>
    <name type="common">Canine roundworm</name>
    <dbReference type="NCBI Taxonomy" id="6265"/>
    <lineage>
        <taxon>Eukaryota</taxon>
        <taxon>Metazoa</taxon>
        <taxon>Ecdysozoa</taxon>
        <taxon>Nematoda</taxon>
        <taxon>Chromadorea</taxon>
        <taxon>Rhabditida</taxon>
        <taxon>Spirurina</taxon>
        <taxon>Ascaridomorpha</taxon>
        <taxon>Ascaridoidea</taxon>
        <taxon>Toxocaridae</taxon>
        <taxon>Toxocara</taxon>
    </lineage>
</organism>
<evidence type="ECO:0000259" key="1">
    <source>
        <dbReference type="SMART" id="SM01126"/>
    </source>
</evidence>
<sequence>AIRWAWFWQEYFVNSIFGGNPTIAEKARKGRSRVLHSAFSFGLRMGDRVDLACLYRLKLVSELGPEGQLQVIDFCMNLGLIAKEYACPQCGKSMVLHERPGVIDGYEWICRAYVGSTHHVKRSLRKGSWFSESKLSLVDLLLMTEFFVRNRTQEDTIYELRVSSQTVCIFRSYFREMCVQFCVKESCEIGGVDKVVELGECMFGKRRFQRGNQVEGKWIFAGVEKGSNKCFFSVVKSRDKKALLTTIQTFVLPGTTIYSECWKSYGCLEDEEFMNLSAGNSLSFVNGSEGTWSLIKRQFPRRLVSNQFDSYLAEYLWRKLHSDDEDLMHTFLDSVKEVCVPQTSDTSDK</sequence>
<reference evidence="2 3" key="1">
    <citation type="submission" date="2014-11" db="EMBL/GenBank/DDBJ databases">
        <title>Genetic blueprint of the zoonotic pathogen Toxocara canis.</title>
        <authorList>
            <person name="Zhu X.-Q."/>
            <person name="Korhonen P.K."/>
            <person name="Cai H."/>
            <person name="Young N.D."/>
            <person name="Nejsum P."/>
            <person name="von Samson-Himmelstjerna G."/>
            <person name="Boag P.R."/>
            <person name="Tan P."/>
            <person name="Li Q."/>
            <person name="Min J."/>
            <person name="Yang Y."/>
            <person name="Wang X."/>
            <person name="Fang X."/>
            <person name="Hall R.S."/>
            <person name="Hofmann A."/>
            <person name="Sternberg P.W."/>
            <person name="Jex A.R."/>
            <person name="Gasser R.B."/>
        </authorList>
    </citation>
    <scope>NUCLEOTIDE SEQUENCE [LARGE SCALE GENOMIC DNA]</scope>
    <source>
        <strain evidence="2">PN_DK_2014</strain>
    </source>
</reference>
<dbReference type="SMART" id="SM01126">
    <property type="entry name" value="DDE_Tnp_IS1595"/>
    <property type="match status" value="1"/>
</dbReference>
<gene>
    <name evidence="2" type="ORF">Tcan_00204</name>
</gene>
<keyword evidence="3" id="KW-1185">Reference proteome</keyword>
<dbReference type="PANTHER" id="PTHR47163:SF2">
    <property type="entry name" value="SI:DKEY-17M8.2"/>
    <property type="match status" value="1"/>
</dbReference>
<dbReference type="InterPro" id="IPR053164">
    <property type="entry name" value="IS1016-like_transposase"/>
</dbReference>
<name>A0A0B2VDU5_TOXCA</name>
<dbReference type="PANTHER" id="PTHR47163">
    <property type="entry name" value="DDE_TNP_IS1595 DOMAIN-CONTAINING PROTEIN"/>
    <property type="match status" value="1"/>
</dbReference>
<dbReference type="InterPro" id="IPR024445">
    <property type="entry name" value="Tnp_ISXO2-like"/>
</dbReference>
<proteinExistence type="predicted"/>
<accession>A0A0B2VDU5</accession>
<feature type="domain" description="ISXO2-like transposase" evidence="1">
    <location>
        <begin position="188"/>
        <end position="320"/>
    </location>
</feature>
<evidence type="ECO:0000313" key="3">
    <source>
        <dbReference type="Proteomes" id="UP000031036"/>
    </source>
</evidence>
<evidence type="ECO:0000313" key="2">
    <source>
        <dbReference type="EMBL" id="KHN79644.1"/>
    </source>
</evidence>
<comment type="caution">
    <text evidence="2">The sequence shown here is derived from an EMBL/GenBank/DDBJ whole genome shotgun (WGS) entry which is preliminary data.</text>
</comment>
<dbReference type="AlphaFoldDB" id="A0A0B2VDU5"/>
<dbReference type="Proteomes" id="UP000031036">
    <property type="component" value="Unassembled WGS sequence"/>
</dbReference>
<dbReference type="OrthoDB" id="5862080at2759"/>
<dbReference type="EMBL" id="JPKZ01001879">
    <property type="protein sequence ID" value="KHN79644.1"/>
    <property type="molecule type" value="Genomic_DNA"/>
</dbReference>
<dbReference type="OMA" id="QNICNEA"/>
<protein>
    <recommendedName>
        <fullName evidence="1">ISXO2-like transposase domain-containing protein</fullName>
    </recommendedName>
</protein>